<reference evidence="1 2" key="1">
    <citation type="submission" date="2024-10" db="EMBL/GenBank/DDBJ databases">
        <authorList>
            <person name="Kim D."/>
        </authorList>
    </citation>
    <scope>NUCLEOTIDE SEQUENCE [LARGE SCALE GENOMIC DNA]</scope>
    <source>
        <strain evidence="1">BH-2024</strain>
    </source>
</reference>
<dbReference type="EMBL" id="JBICBT010000112">
    <property type="protein sequence ID" value="KAL3123109.1"/>
    <property type="molecule type" value="Genomic_DNA"/>
</dbReference>
<gene>
    <name evidence="1" type="ORF">niasHT_000421</name>
</gene>
<evidence type="ECO:0000313" key="1">
    <source>
        <dbReference type="EMBL" id="KAL3123109.1"/>
    </source>
</evidence>
<keyword evidence="2" id="KW-1185">Reference proteome</keyword>
<comment type="caution">
    <text evidence="1">The sequence shown here is derived from an EMBL/GenBank/DDBJ whole genome shotgun (WGS) entry which is preliminary data.</text>
</comment>
<sequence length="108" mass="11928">MARNFYVDNLLICSETPSEAVAAIQTARRTMANAGMNLREFVAADPSILSALFLDDVLPDVPSEEENGHFSATIASVVESQADPPLLNPRRFNSWSKLLTTTTFVFFF</sequence>
<dbReference type="AlphaFoldDB" id="A0ABD2M6K8"/>
<protein>
    <submittedName>
        <fullName evidence="1">Uncharacterized protein</fullName>
    </submittedName>
</protein>
<evidence type="ECO:0000313" key="2">
    <source>
        <dbReference type="Proteomes" id="UP001620626"/>
    </source>
</evidence>
<organism evidence="1 2">
    <name type="scientific">Heterodera trifolii</name>
    <dbReference type="NCBI Taxonomy" id="157864"/>
    <lineage>
        <taxon>Eukaryota</taxon>
        <taxon>Metazoa</taxon>
        <taxon>Ecdysozoa</taxon>
        <taxon>Nematoda</taxon>
        <taxon>Chromadorea</taxon>
        <taxon>Rhabditida</taxon>
        <taxon>Tylenchina</taxon>
        <taxon>Tylenchomorpha</taxon>
        <taxon>Tylenchoidea</taxon>
        <taxon>Heteroderidae</taxon>
        <taxon>Heteroderinae</taxon>
        <taxon>Heterodera</taxon>
    </lineage>
</organism>
<accession>A0ABD2M6K8</accession>
<dbReference type="Proteomes" id="UP001620626">
    <property type="component" value="Unassembled WGS sequence"/>
</dbReference>
<proteinExistence type="predicted"/>
<name>A0ABD2M6K8_9BILA</name>